<dbReference type="NCBIfam" id="TIGR01353">
    <property type="entry name" value="dGTP_triPase"/>
    <property type="match status" value="1"/>
</dbReference>
<dbReference type="InterPro" id="IPR006261">
    <property type="entry name" value="dGTPase"/>
</dbReference>
<dbReference type="CDD" id="cd00077">
    <property type="entry name" value="HDc"/>
    <property type="match status" value="1"/>
</dbReference>
<dbReference type="InterPro" id="IPR026875">
    <property type="entry name" value="PHydrolase_assoc_dom"/>
</dbReference>
<dbReference type="GO" id="GO:0016793">
    <property type="term" value="F:triphosphoric monoester hydrolase activity"/>
    <property type="evidence" value="ECO:0007669"/>
    <property type="project" value="InterPro"/>
</dbReference>
<dbReference type="Pfam" id="PF13286">
    <property type="entry name" value="HD_assoc"/>
    <property type="match status" value="1"/>
</dbReference>
<dbReference type="OrthoDB" id="9803619at2"/>
<keyword evidence="1 2" id="KW-0378">Hydrolase</keyword>
<evidence type="ECO:0000313" key="5">
    <source>
        <dbReference type="Proteomes" id="UP000245423"/>
    </source>
</evidence>
<dbReference type="EMBL" id="LT669839">
    <property type="protein sequence ID" value="SHD77417.1"/>
    <property type="molecule type" value="Genomic_DNA"/>
</dbReference>
<dbReference type="NCBIfam" id="NF002327">
    <property type="entry name" value="PRK01286.1-2"/>
    <property type="match status" value="1"/>
</dbReference>
<dbReference type="InterPro" id="IPR006674">
    <property type="entry name" value="HD_domain"/>
</dbReference>
<gene>
    <name evidence="4" type="ORF">CUESP1_2060</name>
</gene>
<keyword evidence="5" id="KW-1185">Reference proteome</keyword>
<dbReference type="AlphaFoldDB" id="M1ZLK6"/>
<organism evidence="4 5">
    <name type="scientific">[Clostridium] ultunense Esp</name>
    <dbReference type="NCBI Taxonomy" id="1288971"/>
    <lineage>
        <taxon>Bacteria</taxon>
        <taxon>Bacillati</taxon>
        <taxon>Bacillota</taxon>
        <taxon>Tissierellia</taxon>
        <taxon>Tissierellales</taxon>
        <taxon>Tepidimicrobiaceae</taxon>
        <taxon>Schnuerera</taxon>
    </lineage>
</organism>
<dbReference type="InterPro" id="IPR051094">
    <property type="entry name" value="Diverse_Catalytic_Enzymes"/>
</dbReference>
<proteinExistence type="inferred from homology"/>
<dbReference type="PANTHER" id="PTHR35795">
    <property type="entry name" value="SLR1885 PROTEIN"/>
    <property type="match status" value="1"/>
</dbReference>
<dbReference type="InterPro" id="IPR003607">
    <property type="entry name" value="HD/PDEase_dom"/>
</dbReference>
<accession>M1ZLK6</accession>
<sequence>MCIRVQIEDLEKNTLSQYAALSKNTKGRVIEEESCNVRTDYQRDRDRIIHSKSFRRLKHKTQVFIAPEGDHYRTRLTHTLEVAQISRTLARALRLNEDLVEAIALGHDLGHTPFGHTGENILNELHPNGFNHNRQSLKVVDCLEHTESRKGLNLTYEVRDGILKHTGKEKPETLEGHIVRIADRIAYINHDIDDAIRANIIKREELPRDCIKRLGKYHGERINSMIVDVIKNSMGIGHIAMSEEIDYYTEKLRDFMFERVYLNKAAKSEENKAKYIIEQLYFHYINNFNKLPIEHIKLYDKYELKEDIICDYIAGMTDRYAVNLFKELFVPKSWGKF</sequence>
<dbReference type="SMART" id="SM00471">
    <property type="entry name" value="HDc"/>
    <property type="match status" value="1"/>
</dbReference>
<dbReference type="HAMAP" id="MF_01212">
    <property type="entry name" value="dGTPase_type2"/>
    <property type="match status" value="1"/>
</dbReference>
<dbReference type="Pfam" id="PF01966">
    <property type="entry name" value="HD"/>
    <property type="match status" value="1"/>
</dbReference>
<dbReference type="HOGENOM" id="CLU_028163_1_1_9"/>
<evidence type="ECO:0000313" key="4">
    <source>
        <dbReference type="EMBL" id="SHD77417.1"/>
    </source>
</evidence>
<dbReference type="RefSeq" id="WP_005587659.1">
    <property type="nucleotide sequence ID" value="NZ_LT669839.1"/>
</dbReference>
<dbReference type="Proteomes" id="UP000245423">
    <property type="component" value="Chromosome 1"/>
</dbReference>
<dbReference type="PROSITE" id="PS51831">
    <property type="entry name" value="HD"/>
    <property type="match status" value="1"/>
</dbReference>
<evidence type="ECO:0000256" key="1">
    <source>
        <dbReference type="ARBA" id="ARBA00022801"/>
    </source>
</evidence>
<reference evidence="4 5" key="1">
    <citation type="submission" date="2016-11" db="EMBL/GenBank/DDBJ databases">
        <authorList>
            <person name="Manzoor S."/>
        </authorList>
    </citation>
    <scope>NUCLEOTIDE SEQUENCE [LARGE SCALE GENOMIC DNA]</scope>
    <source>
        <strain evidence="4">Clostridium ultunense strain Esp</strain>
    </source>
</reference>
<dbReference type="InterPro" id="IPR023023">
    <property type="entry name" value="dNTPase_2"/>
</dbReference>
<dbReference type="SUPFAM" id="SSF109604">
    <property type="entry name" value="HD-domain/PDEase-like"/>
    <property type="match status" value="1"/>
</dbReference>
<evidence type="ECO:0000256" key="2">
    <source>
        <dbReference type="HAMAP-Rule" id="MF_01212"/>
    </source>
</evidence>
<dbReference type="Gene3D" id="1.10.3210.10">
    <property type="entry name" value="Hypothetical protein af1432"/>
    <property type="match status" value="1"/>
</dbReference>
<dbReference type="PANTHER" id="PTHR35795:SF1">
    <property type="entry name" value="BIS(5'-NUCLEOSYL)-TETRAPHOSPHATASE, SYMMETRICAL"/>
    <property type="match status" value="1"/>
</dbReference>
<protein>
    <recommendedName>
        <fullName evidence="2">Deoxyguanosinetriphosphate triphosphohydrolase-like protein</fullName>
    </recommendedName>
</protein>
<evidence type="ECO:0000259" key="3">
    <source>
        <dbReference type="PROSITE" id="PS51831"/>
    </source>
</evidence>
<name>M1ZLK6_9FIRM</name>
<comment type="similarity">
    <text evidence="2">Belongs to the dGTPase family. Type 2 subfamily.</text>
</comment>
<feature type="domain" description="HD" evidence="3">
    <location>
        <begin position="75"/>
        <end position="188"/>
    </location>
</feature>